<keyword evidence="3" id="KW-1185">Reference proteome</keyword>
<dbReference type="InterPro" id="IPR011059">
    <property type="entry name" value="Metal-dep_hydrolase_composite"/>
</dbReference>
<dbReference type="Gene3D" id="2.30.40.10">
    <property type="entry name" value="Urease, subunit C, domain 1"/>
    <property type="match status" value="1"/>
</dbReference>
<feature type="chain" id="PRO_5047408725" evidence="1">
    <location>
        <begin position="27"/>
        <end position="551"/>
    </location>
</feature>
<evidence type="ECO:0000256" key="1">
    <source>
        <dbReference type="SAM" id="SignalP"/>
    </source>
</evidence>
<dbReference type="NCBIfam" id="NF006560">
    <property type="entry name" value="PRK09061.1"/>
    <property type="match status" value="1"/>
</dbReference>
<accession>A0ABS5K1Q4</accession>
<evidence type="ECO:0000313" key="2">
    <source>
        <dbReference type="EMBL" id="MBS2101115.1"/>
    </source>
</evidence>
<comment type="caution">
    <text evidence="2">The sequence shown here is derived from an EMBL/GenBank/DDBJ whole genome shotgun (WGS) entry which is preliminary data.</text>
</comment>
<dbReference type="InterPro" id="IPR032466">
    <property type="entry name" value="Metal_Hydrolase"/>
</dbReference>
<dbReference type="PANTHER" id="PTHR11647">
    <property type="entry name" value="HYDRANTOINASE/DIHYDROPYRIMIDINASE FAMILY MEMBER"/>
    <property type="match status" value="1"/>
</dbReference>
<dbReference type="Gene3D" id="3.20.20.140">
    <property type="entry name" value="Metal-dependent hydrolases"/>
    <property type="match status" value="1"/>
</dbReference>
<organism evidence="2 3">
    <name type="scientific">Carboxylicivirga linearis</name>
    <dbReference type="NCBI Taxonomy" id="1628157"/>
    <lineage>
        <taxon>Bacteria</taxon>
        <taxon>Pseudomonadati</taxon>
        <taxon>Bacteroidota</taxon>
        <taxon>Bacteroidia</taxon>
        <taxon>Marinilabiliales</taxon>
        <taxon>Marinilabiliaceae</taxon>
        <taxon>Carboxylicivirga</taxon>
    </lineage>
</organism>
<protein>
    <submittedName>
        <fullName evidence="2">Uncharacterized protein</fullName>
    </submittedName>
</protein>
<gene>
    <name evidence="2" type="ORF">KEM10_22710</name>
</gene>
<feature type="signal peptide" evidence="1">
    <location>
        <begin position="1"/>
        <end position="26"/>
    </location>
</feature>
<dbReference type="RefSeq" id="WP_212220277.1">
    <property type="nucleotide sequence ID" value="NZ_JAGUCO010000040.1"/>
</dbReference>
<dbReference type="PROSITE" id="PS51257">
    <property type="entry name" value="PROKAR_LIPOPROTEIN"/>
    <property type="match status" value="1"/>
</dbReference>
<keyword evidence="1" id="KW-0732">Signal</keyword>
<sequence>MKNKMLSTVMAVFLALLMLISCNSKTHTGEFDIVILNGRVMDPETNFDAISNVGIKDGKIAIITEKEINGKEVINAKGLVVAPGFIEEHNHWSRPLGYKLLLRDGVTTSMDIEAGVFGPRIDEWYKMHEGNSQVNYGTASSHEFARSMVTQGVKALDTPDGIVKSRGAGTAWANDIMDIDKGNQMLEAIDEGLRQGAIGVASTVGYLPGCTAREMYEVQKVGAKYGRFTSVHLRYTPGNPTTEANGAQEILANAVALDAPAVICHFNNPGWQLVQELILETRKRGFNVWGEIYPYAAGMTTINAQFARPEVWVDQLGNKLEETMQDPLTLEFYTLEKYNKVLKEAPATQIILYKMPPDDIINWVKLDGIVFAGDGMPVPHGWNEPPLWDTPYKEIPNTHPRAAGTRGTCFRIGRENNIPLMHLIAASSYNPAKYLGDMGLKAMQMRGRMQEGKIADITIFDPETITENSTYAKGTIPTTGIPYVLVNGVTVVKDSKVLKDVNPGQPIRFDVEEKGRFEKLALDNWEKEFLTAPTGFGGLDCCLEPDHAHKH</sequence>
<evidence type="ECO:0000313" key="3">
    <source>
        <dbReference type="Proteomes" id="UP000708576"/>
    </source>
</evidence>
<dbReference type="EMBL" id="JAGUCO010000040">
    <property type="protein sequence ID" value="MBS2101115.1"/>
    <property type="molecule type" value="Genomic_DNA"/>
</dbReference>
<dbReference type="PANTHER" id="PTHR11647:SF1">
    <property type="entry name" value="COLLAPSIN RESPONSE MEDIATOR PROTEIN"/>
    <property type="match status" value="1"/>
</dbReference>
<name>A0ABS5K1Q4_9BACT</name>
<dbReference type="SUPFAM" id="SSF51338">
    <property type="entry name" value="Composite domain of metallo-dependent hydrolases"/>
    <property type="match status" value="1"/>
</dbReference>
<dbReference type="InterPro" id="IPR050378">
    <property type="entry name" value="Metallo-dep_Hydrolases_sf"/>
</dbReference>
<reference evidence="2 3" key="1">
    <citation type="journal article" date="2015" name="Int. J. Syst. Evol. Microbiol.">
        <title>Carboxylicivirga linearis sp. nov., isolated from a sea cucumber culture pond.</title>
        <authorList>
            <person name="Wang F.Q."/>
            <person name="Zhou Y.X."/>
            <person name="Lin X.Z."/>
            <person name="Chen G.J."/>
            <person name="Du Z.J."/>
        </authorList>
    </citation>
    <scope>NUCLEOTIDE SEQUENCE [LARGE SCALE GENOMIC DNA]</scope>
    <source>
        <strain evidence="2 3">FB218</strain>
    </source>
</reference>
<proteinExistence type="predicted"/>
<dbReference type="Proteomes" id="UP000708576">
    <property type="component" value="Unassembled WGS sequence"/>
</dbReference>
<dbReference type="SUPFAM" id="SSF51556">
    <property type="entry name" value="Metallo-dependent hydrolases"/>
    <property type="match status" value="1"/>
</dbReference>